<sequence>MPRIEDIKPPKRKTPSDSEGFRIGERKEDKDDKKGKEGKDDVKGEVDLLKIKPKKSFFQFLWRFIVFIVILAVFSGFFLFSAYKTKTKLYDSLNSADNDYIQLSDSISEKNIPKISTQIKSFFEKTDSGELLLQSIGQDVFVLNLLYLKNDKPKTTSLIDNFRVAHILVYSYKNIADLKFASSESSSDEYLSKINNYLTGFIFSKRDLEKRIYYANFYAKEAKNVAEKSHTNNEATGFEGKIINFANVSFDFFRYLTNIPDELANIIGKNGKKSYLVLFLNNAEIRPGGGFIGSFARIDFENGKLVKIDFEKNIYTLDQAYIAAGNHIFPPDELKSLTSDWLMRDSNLSADFSESAKKTAWFYQQESGNKVDGIFALDTTFFRHLLSITGPIPMPEYNLNVGANNFLPEVQYQVEIGYFQNDQGKVENQPKKILADLLPKFLLEVFKEKNSSALSAAISQAVEEKHLLLYFENQKIEDLAVGIGAGGEIQRSSGDYFYQSDANIGGYKSSLNIAESVVQSVEIGSSGDLSEKLSIIRKHNGTNNWPDGINNNFLKIYLPQTAKIDNIEFVAGDNNPRSDPKLLTSDKYQISSEFGKTLLSFWQNTKPKETSETKIEYVREGALRLSDDQFDYDITIQKQPGIEKFEYNLFLTYPFGWQPKNVEGYDEINRKIYLKKTITSDEKIHLEFVRSQSKK</sequence>
<evidence type="ECO:0000256" key="2">
    <source>
        <dbReference type="SAM" id="Phobius"/>
    </source>
</evidence>
<reference evidence="3 4" key="1">
    <citation type="submission" date="2017-07" db="EMBL/GenBank/DDBJ databases">
        <title>Mechanisms for carbon and nitrogen cycling indicate functional differentiation within the Candidate Phyla Radiation.</title>
        <authorList>
            <person name="Danczak R.E."/>
            <person name="Johnston M.D."/>
            <person name="Kenah C."/>
            <person name="Slattery M."/>
            <person name="Wrighton K.C."/>
            <person name="Wilkins M.J."/>
        </authorList>
    </citation>
    <scope>NUCLEOTIDE SEQUENCE [LARGE SCALE GENOMIC DNA]</scope>
    <source>
        <strain evidence="3">Athens1014_28</strain>
    </source>
</reference>
<organism evidence="3 4">
    <name type="scientific">Candidatus Berkelbacteria bacterium Athens1014_28</name>
    <dbReference type="NCBI Taxonomy" id="2017145"/>
    <lineage>
        <taxon>Bacteria</taxon>
        <taxon>Candidatus Berkelbacteria</taxon>
    </lineage>
</organism>
<accession>A0A554LNX1</accession>
<protein>
    <recommendedName>
        <fullName evidence="5">DUF4012 domain-containing protein</fullName>
    </recommendedName>
</protein>
<keyword evidence="2" id="KW-0812">Transmembrane</keyword>
<evidence type="ECO:0000313" key="3">
    <source>
        <dbReference type="EMBL" id="TSC94319.1"/>
    </source>
</evidence>
<dbReference type="Proteomes" id="UP000316495">
    <property type="component" value="Unassembled WGS sequence"/>
</dbReference>
<dbReference type="EMBL" id="VMGN01000016">
    <property type="protein sequence ID" value="TSC94319.1"/>
    <property type="molecule type" value="Genomic_DNA"/>
</dbReference>
<gene>
    <name evidence="3" type="ORF">Athens101428_362</name>
</gene>
<evidence type="ECO:0008006" key="5">
    <source>
        <dbReference type="Google" id="ProtNLM"/>
    </source>
</evidence>
<keyword evidence="2" id="KW-0472">Membrane</keyword>
<dbReference type="InterPro" id="IPR025101">
    <property type="entry name" value="DUF4012"/>
</dbReference>
<evidence type="ECO:0000313" key="4">
    <source>
        <dbReference type="Proteomes" id="UP000316495"/>
    </source>
</evidence>
<feature type="transmembrane region" description="Helical" evidence="2">
    <location>
        <begin position="60"/>
        <end position="83"/>
    </location>
</feature>
<dbReference type="AlphaFoldDB" id="A0A554LNX1"/>
<name>A0A554LNX1_9BACT</name>
<comment type="caution">
    <text evidence="3">The sequence shown here is derived from an EMBL/GenBank/DDBJ whole genome shotgun (WGS) entry which is preliminary data.</text>
</comment>
<proteinExistence type="predicted"/>
<dbReference type="Pfam" id="PF13196">
    <property type="entry name" value="DUF4012"/>
    <property type="match status" value="1"/>
</dbReference>
<feature type="region of interest" description="Disordered" evidence="1">
    <location>
        <begin position="1"/>
        <end position="40"/>
    </location>
</feature>
<evidence type="ECO:0000256" key="1">
    <source>
        <dbReference type="SAM" id="MobiDB-lite"/>
    </source>
</evidence>
<keyword evidence="2" id="KW-1133">Transmembrane helix</keyword>